<dbReference type="InterPro" id="IPR000847">
    <property type="entry name" value="LysR_HTH_N"/>
</dbReference>
<dbReference type="InterPro" id="IPR036390">
    <property type="entry name" value="WH_DNA-bd_sf"/>
</dbReference>
<evidence type="ECO:0000313" key="7">
    <source>
        <dbReference type="EMBL" id="UNK46049.1"/>
    </source>
</evidence>
<dbReference type="SUPFAM" id="SSF46785">
    <property type="entry name" value="Winged helix' DNA-binding domain"/>
    <property type="match status" value="1"/>
</dbReference>
<dbReference type="PANTHER" id="PTHR30579">
    <property type="entry name" value="TRANSCRIPTIONAL REGULATOR"/>
    <property type="match status" value="1"/>
</dbReference>
<dbReference type="InterPro" id="IPR005119">
    <property type="entry name" value="LysR_subst-bd"/>
</dbReference>
<dbReference type="Proteomes" id="UP000829069">
    <property type="component" value="Chromosome"/>
</dbReference>
<feature type="domain" description="HTH lysR-type" evidence="6">
    <location>
        <begin position="4"/>
        <end position="60"/>
    </location>
</feature>
<dbReference type="InterPro" id="IPR050176">
    <property type="entry name" value="LTTR"/>
</dbReference>
<dbReference type="PROSITE" id="PS50931">
    <property type="entry name" value="HTH_LYSR"/>
    <property type="match status" value="1"/>
</dbReference>
<comment type="similarity">
    <text evidence="1">Belongs to the LysR transcriptional regulatory family.</text>
</comment>
<evidence type="ECO:0000313" key="8">
    <source>
        <dbReference type="Proteomes" id="UP000829069"/>
    </source>
</evidence>
<dbReference type="InterPro" id="IPR036388">
    <property type="entry name" value="WH-like_DNA-bd_sf"/>
</dbReference>
<keyword evidence="2" id="KW-0805">Transcription regulation</keyword>
<keyword evidence="5" id="KW-0804">Transcription</keyword>
<dbReference type="Pfam" id="PF00126">
    <property type="entry name" value="HTH_1"/>
    <property type="match status" value="1"/>
</dbReference>
<dbReference type="Pfam" id="PF03466">
    <property type="entry name" value="LysR_substrate"/>
    <property type="match status" value="1"/>
</dbReference>
<dbReference type="Gene3D" id="3.40.190.290">
    <property type="match status" value="1"/>
</dbReference>
<sequence>MQPFQFEHLATFAVVVQEGSFDAASRALHVTPSAVSQRIKAMEQTAGQVLLQRTTPVQPTAAGDVVLRLARQVRVLQADAQRELGGSVTGLALPLVVNADSLATWFLGALARMPRDRSVFFEVHREDEQHSTSLLRSGRVTAAVTATPEPVQGCSVEALGSLRYRAVASSDYLDHWRPSGTPDDDLAWLGAAPVLDFDRKDDLQERFYRTLTGEDLAAPRHYMPASGEFAAAVRLGIGWALLPEQQCLADLRRGTLRQLAPDLPVDVPLYWQRWKISSPILDELSACVRQTAEEQLRQP</sequence>
<evidence type="ECO:0000256" key="2">
    <source>
        <dbReference type="ARBA" id="ARBA00023015"/>
    </source>
</evidence>
<organism evidence="7 8">
    <name type="scientific">Arthrobacter sulfonylureivorans</name>
    <dbReference type="NCBI Taxonomy" id="2486855"/>
    <lineage>
        <taxon>Bacteria</taxon>
        <taxon>Bacillati</taxon>
        <taxon>Actinomycetota</taxon>
        <taxon>Actinomycetes</taxon>
        <taxon>Micrococcales</taxon>
        <taxon>Micrococcaceae</taxon>
        <taxon>Arthrobacter</taxon>
    </lineage>
</organism>
<evidence type="ECO:0000256" key="1">
    <source>
        <dbReference type="ARBA" id="ARBA00009437"/>
    </source>
</evidence>
<dbReference type="PANTHER" id="PTHR30579:SF2">
    <property type="entry name" value="HTH-TYPE TRANSCRIPTIONAL REGULATOR ARGP"/>
    <property type="match status" value="1"/>
</dbReference>
<evidence type="ECO:0000256" key="5">
    <source>
        <dbReference type="ARBA" id="ARBA00023163"/>
    </source>
</evidence>
<name>A0ABY3W6X2_9MICC</name>
<evidence type="ECO:0000256" key="4">
    <source>
        <dbReference type="ARBA" id="ARBA00023159"/>
    </source>
</evidence>
<dbReference type="RefSeq" id="WP_241914148.1">
    <property type="nucleotide sequence ID" value="NZ_CP093326.1"/>
</dbReference>
<dbReference type="NCBIfam" id="NF009888">
    <property type="entry name" value="PRK13348.1"/>
    <property type="match status" value="1"/>
</dbReference>
<reference evidence="7 8" key="1">
    <citation type="submission" date="2022-03" db="EMBL/GenBank/DDBJ databases">
        <title>Isotopic signatures of nitrous oxide derived from detoxification processes.</title>
        <authorList>
            <person name="Behrendt U."/>
            <person name="Buchen C."/>
            <person name="Well R."/>
            <person name="Ulrich A."/>
            <person name="Rohe L."/>
            <person name="Kolb S."/>
            <person name="Schloter M."/>
            <person name="Horn M.A."/>
            <person name="Augustin J."/>
        </authorList>
    </citation>
    <scope>NUCLEOTIDE SEQUENCE [LARGE SCALE GENOMIC DNA]</scope>
    <source>
        <strain evidence="7 8">S4-C24</strain>
    </source>
</reference>
<evidence type="ECO:0000256" key="3">
    <source>
        <dbReference type="ARBA" id="ARBA00023125"/>
    </source>
</evidence>
<dbReference type="NCBIfam" id="TIGR03298">
    <property type="entry name" value="argP"/>
    <property type="match status" value="1"/>
</dbReference>
<accession>A0ABY3W6X2</accession>
<gene>
    <name evidence="7" type="ORF">MNQ99_01315</name>
</gene>
<dbReference type="NCBIfam" id="NF002964">
    <property type="entry name" value="PRK03635.1"/>
    <property type="match status" value="1"/>
</dbReference>
<protein>
    <submittedName>
        <fullName evidence="7">LysR family transcriptional regulator ArgP</fullName>
    </submittedName>
</protein>
<keyword evidence="4" id="KW-0010">Activator</keyword>
<keyword evidence="8" id="KW-1185">Reference proteome</keyword>
<evidence type="ECO:0000259" key="6">
    <source>
        <dbReference type="PROSITE" id="PS50931"/>
    </source>
</evidence>
<dbReference type="EMBL" id="CP093326">
    <property type="protein sequence ID" value="UNK46049.1"/>
    <property type="molecule type" value="Genomic_DNA"/>
</dbReference>
<proteinExistence type="inferred from homology"/>
<dbReference type="SUPFAM" id="SSF53850">
    <property type="entry name" value="Periplasmic binding protein-like II"/>
    <property type="match status" value="1"/>
</dbReference>
<dbReference type="Gene3D" id="1.10.10.10">
    <property type="entry name" value="Winged helix-like DNA-binding domain superfamily/Winged helix DNA-binding domain"/>
    <property type="match status" value="1"/>
</dbReference>
<dbReference type="InterPro" id="IPR017685">
    <property type="entry name" value="ArgP"/>
</dbReference>
<keyword evidence="3" id="KW-0238">DNA-binding</keyword>